<gene>
    <name evidence="2" type="ORF">EDM56_27860</name>
</gene>
<accession>A0A3M8CWL5</accession>
<feature type="domain" description="ChrR-like cupin" evidence="1">
    <location>
        <begin position="19"/>
        <end position="116"/>
    </location>
</feature>
<dbReference type="AlphaFoldDB" id="A0A3M8CWL5"/>
<evidence type="ECO:0000313" key="2">
    <source>
        <dbReference type="EMBL" id="RNB80222.1"/>
    </source>
</evidence>
<protein>
    <submittedName>
        <fullName evidence="2">Cupin domain-containing protein</fullName>
    </submittedName>
</protein>
<proteinExistence type="predicted"/>
<dbReference type="InterPro" id="IPR025979">
    <property type="entry name" value="ChrR-like_cupin_dom"/>
</dbReference>
<dbReference type="EMBL" id="RHHQ01000025">
    <property type="protein sequence ID" value="RNB80222.1"/>
    <property type="molecule type" value="Genomic_DNA"/>
</dbReference>
<name>A0A3M8CWL5_9BACL</name>
<dbReference type="Proteomes" id="UP000271031">
    <property type="component" value="Unassembled WGS sequence"/>
</dbReference>
<dbReference type="OrthoDB" id="564955at2"/>
<organism evidence="2 3">
    <name type="scientific">Brevibacillus fluminis</name>
    <dbReference type="NCBI Taxonomy" id="511487"/>
    <lineage>
        <taxon>Bacteria</taxon>
        <taxon>Bacillati</taxon>
        <taxon>Bacillota</taxon>
        <taxon>Bacilli</taxon>
        <taxon>Bacillales</taxon>
        <taxon>Paenibacillaceae</taxon>
        <taxon>Brevibacillus</taxon>
    </lineage>
</organism>
<dbReference type="SUPFAM" id="SSF51182">
    <property type="entry name" value="RmlC-like cupins"/>
    <property type="match status" value="1"/>
</dbReference>
<dbReference type="Pfam" id="PF12973">
    <property type="entry name" value="Cupin_7"/>
    <property type="match status" value="1"/>
</dbReference>
<comment type="caution">
    <text evidence="2">The sequence shown here is derived from an EMBL/GenBank/DDBJ whole genome shotgun (WGS) entry which is preliminary data.</text>
</comment>
<dbReference type="InterPro" id="IPR011051">
    <property type="entry name" value="RmlC_Cupin_sf"/>
</dbReference>
<dbReference type="InterPro" id="IPR014710">
    <property type="entry name" value="RmlC-like_jellyroll"/>
</dbReference>
<dbReference type="RefSeq" id="WP_122921206.1">
    <property type="nucleotide sequence ID" value="NZ_RHHQ01000025.1"/>
</dbReference>
<dbReference type="Gene3D" id="2.60.120.10">
    <property type="entry name" value="Jelly Rolls"/>
    <property type="match status" value="1"/>
</dbReference>
<evidence type="ECO:0000313" key="3">
    <source>
        <dbReference type="Proteomes" id="UP000271031"/>
    </source>
</evidence>
<dbReference type="CDD" id="cd20302">
    <property type="entry name" value="cupin_DAD"/>
    <property type="match status" value="1"/>
</dbReference>
<sequence>MFDLSAINIFTEKVGLPDRAIDVEEIPWVPVKTGHWFKPLRFDLATGTWTIMTKISSSAAISRHRHTGSVFAYTIQGEWRYLERTWVAKAGTVAYEPPGDVHTLVVNGEEDMITLFIIVGCNQYLDENDQIIGQDDVFTRLKLYQDYCSAQHIPLQNLCY</sequence>
<reference evidence="2 3" key="1">
    <citation type="submission" date="2018-10" db="EMBL/GenBank/DDBJ databases">
        <title>Phylogenomics of Brevibacillus.</title>
        <authorList>
            <person name="Dunlap C."/>
        </authorList>
    </citation>
    <scope>NUCLEOTIDE SEQUENCE [LARGE SCALE GENOMIC DNA]</scope>
    <source>
        <strain evidence="2 3">JCM 15716</strain>
    </source>
</reference>
<evidence type="ECO:0000259" key="1">
    <source>
        <dbReference type="Pfam" id="PF12973"/>
    </source>
</evidence>
<keyword evidence="3" id="KW-1185">Reference proteome</keyword>